<comment type="similarity">
    <text evidence="1 7 8">Belongs to the HAM1 NTPase family.</text>
</comment>
<keyword evidence="2 7" id="KW-0479">Metal-binding</keyword>
<dbReference type="InterPro" id="IPR020922">
    <property type="entry name" value="dITP/XTP_pyrophosphatase"/>
</dbReference>
<dbReference type="SUPFAM" id="SSF52972">
    <property type="entry name" value="ITPase-like"/>
    <property type="match status" value="1"/>
</dbReference>
<name>A0ABT2VNI5_9ALTE</name>
<evidence type="ECO:0000256" key="4">
    <source>
        <dbReference type="ARBA" id="ARBA00022801"/>
    </source>
</evidence>
<evidence type="ECO:0000256" key="6">
    <source>
        <dbReference type="ARBA" id="ARBA00023080"/>
    </source>
</evidence>
<sequence length="200" mass="21271">MSFPQKIVLATGNPGKVREFETLFADYGVDVVPQKALGVGDVPETGTTFVENAIIKARHAARETGLPAIADDSGLVVDALGGAPGIYSARYAGTDASDQDNVNKLLTALDGTDNRHAHFFCTLVFMRHAGDPVPLTAQGAWQGVITDSPSGTDGFGYDPVFYVPSENCTAAQLDRQVKNSISHRGRAMTALMDAMRHTFA</sequence>
<dbReference type="Proteomes" id="UP001209257">
    <property type="component" value="Unassembled WGS sequence"/>
</dbReference>
<evidence type="ECO:0000256" key="5">
    <source>
        <dbReference type="ARBA" id="ARBA00022842"/>
    </source>
</evidence>
<gene>
    <name evidence="9" type="primary">rdgB</name>
    <name evidence="9" type="ORF">OCL06_09575</name>
</gene>
<dbReference type="PANTHER" id="PTHR11067:SF9">
    <property type="entry name" value="INOSINE TRIPHOSPHATE PYROPHOSPHATASE"/>
    <property type="match status" value="1"/>
</dbReference>
<keyword evidence="4 7" id="KW-0378">Hydrolase</keyword>
<evidence type="ECO:0000256" key="3">
    <source>
        <dbReference type="ARBA" id="ARBA00022741"/>
    </source>
</evidence>
<comment type="function">
    <text evidence="7">Pyrophosphatase that catalyzes the hydrolysis of nucleoside triphosphates to their monophosphate derivatives, with a high preference for the non-canonical purine nucleotides XTP (xanthosine triphosphate), dITP (deoxyinosine triphosphate) and ITP. Seems to function as a house-cleaning enzyme that removes non-canonical purine nucleotides from the nucleotide pool, thus preventing their incorporation into DNA/RNA and avoiding chromosomal lesions.</text>
</comment>
<evidence type="ECO:0000256" key="7">
    <source>
        <dbReference type="HAMAP-Rule" id="MF_01405"/>
    </source>
</evidence>
<dbReference type="CDD" id="cd00515">
    <property type="entry name" value="HAM1"/>
    <property type="match status" value="1"/>
</dbReference>
<feature type="binding site" evidence="7">
    <location>
        <begin position="183"/>
        <end position="184"/>
    </location>
    <ligand>
        <name>substrate</name>
    </ligand>
</feature>
<feature type="binding site" evidence="7">
    <location>
        <position position="73"/>
    </location>
    <ligand>
        <name>substrate</name>
    </ligand>
</feature>
<feature type="binding site" evidence="7">
    <location>
        <position position="178"/>
    </location>
    <ligand>
        <name>substrate</name>
    </ligand>
</feature>
<feature type="binding site" evidence="7">
    <location>
        <position position="72"/>
    </location>
    <ligand>
        <name>Mg(2+)</name>
        <dbReference type="ChEBI" id="CHEBI:18420"/>
    </ligand>
</feature>
<evidence type="ECO:0000256" key="2">
    <source>
        <dbReference type="ARBA" id="ARBA00022723"/>
    </source>
</evidence>
<dbReference type="HAMAP" id="MF_01405">
    <property type="entry name" value="Non_canon_purine_NTPase"/>
    <property type="match status" value="1"/>
</dbReference>
<dbReference type="RefSeq" id="WP_262993926.1">
    <property type="nucleotide sequence ID" value="NZ_JAOTJC010000008.1"/>
</dbReference>
<protein>
    <recommendedName>
        <fullName evidence="7">dITP/XTP pyrophosphatase</fullName>
        <ecNumber evidence="7">3.6.1.66</ecNumber>
    </recommendedName>
    <alternativeName>
        <fullName evidence="7">Non-canonical purine NTP pyrophosphatase</fullName>
    </alternativeName>
    <alternativeName>
        <fullName evidence="7">Non-standard purine NTP pyrophosphatase</fullName>
    </alternativeName>
    <alternativeName>
        <fullName evidence="7">Nucleoside-triphosphate diphosphatase</fullName>
    </alternativeName>
    <alternativeName>
        <fullName evidence="7">Nucleoside-triphosphate pyrophosphatase</fullName>
        <shortName evidence="7">NTPase</shortName>
    </alternativeName>
</protein>
<accession>A0ABT2VNI5</accession>
<evidence type="ECO:0000313" key="10">
    <source>
        <dbReference type="Proteomes" id="UP001209257"/>
    </source>
</evidence>
<evidence type="ECO:0000256" key="8">
    <source>
        <dbReference type="RuleBase" id="RU003781"/>
    </source>
</evidence>
<organism evidence="9 10">
    <name type="scientific">Alteromonas salexigens</name>
    <dbReference type="NCBI Taxonomy" id="2982530"/>
    <lineage>
        <taxon>Bacteria</taxon>
        <taxon>Pseudomonadati</taxon>
        <taxon>Pseudomonadota</taxon>
        <taxon>Gammaproteobacteria</taxon>
        <taxon>Alteromonadales</taxon>
        <taxon>Alteromonadaceae</taxon>
        <taxon>Alteromonas/Salinimonas group</taxon>
        <taxon>Alteromonas</taxon>
    </lineage>
</organism>
<evidence type="ECO:0000313" key="9">
    <source>
        <dbReference type="EMBL" id="MCU7554847.1"/>
    </source>
</evidence>
<dbReference type="NCBIfam" id="TIGR00042">
    <property type="entry name" value="RdgB/HAM1 family non-canonical purine NTP pyrophosphatase"/>
    <property type="match status" value="1"/>
</dbReference>
<dbReference type="InterPro" id="IPR002637">
    <property type="entry name" value="RdgB/HAM1"/>
</dbReference>
<dbReference type="InterPro" id="IPR029001">
    <property type="entry name" value="ITPase-like_fam"/>
</dbReference>
<keyword evidence="5 7" id="KW-0460">Magnesium</keyword>
<comment type="catalytic activity">
    <reaction evidence="7">
        <text>ITP + H2O = IMP + diphosphate + H(+)</text>
        <dbReference type="Rhea" id="RHEA:29399"/>
        <dbReference type="ChEBI" id="CHEBI:15377"/>
        <dbReference type="ChEBI" id="CHEBI:15378"/>
        <dbReference type="ChEBI" id="CHEBI:33019"/>
        <dbReference type="ChEBI" id="CHEBI:58053"/>
        <dbReference type="ChEBI" id="CHEBI:61402"/>
        <dbReference type="EC" id="3.6.1.66"/>
    </reaction>
</comment>
<dbReference type="Pfam" id="PF01725">
    <property type="entry name" value="Ham1p_like"/>
    <property type="match status" value="1"/>
</dbReference>
<comment type="cofactor">
    <cofactor evidence="7">
        <name>Mg(2+)</name>
        <dbReference type="ChEBI" id="CHEBI:18420"/>
    </cofactor>
    <text evidence="7">Binds 1 Mg(2+) ion per subunit.</text>
</comment>
<comment type="catalytic activity">
    <reaction evidence="7">
        <text>XTP + H2O = XMP + diphosphate + H(+)</text>
        <dbReference type="Rhea" id="RHEA:28610"/>
        <dbReference type="ChEBI" id="CHEBI:15377"/>
        <dbReference type="ChEBI" id="CHEBI:15378"/>
        <dbReference type="ChEBI" id="CHEBI:33019"/>
        <dbReference type="ChEBI" id="CHEBI:57464"/>
        <dbReference type="ChEBI" id="CHEBI:61314"/>
        <dbReference type="EC" id="3.6.1.66"/>
    </reaction>
</comment>
<comment type="caution">
    <text evidence="9">The sequence shown here is derived from an EMBL/GenBank/DDBJ whole genome shotgun (WGS) entry which is preliminary data.</text>
</comment>
<keyword evidence="6 7" id="KW-0546">Nucleotide metabolism</keyword>
<feature type="binding site" evidence="7">
    <location>
        <begin position="11"/>
        <end position="16"/>
    </location>
    <ligand>
        <name>substrate</name>
    </ligand>
</feature>
<keyword evidence="10" id="KW-1185">Reference proteome</keyword>
<evidence type="ECO:0000256" key="1">
    <source>
        <dbReference type="ARBA" id="ARBA00008023"/>
    </source>
</evidence>
<proteinExistence type="inferred from homology"/>
<comment type="subunit">
    <text evidence="7">Homodimer.</text>
</comment>
<feature type="binding site" evidence="7">
    <location>
        <begin position="155"/>
        <end position="158"/>
    </location>
    <ligand>
        <name>substrate</name>
    </ligand>
</feature>
<dbReference type="Gene3D" id="3.90.950.10">
    <property type="match status" value="1"/>
</dbReference>
<dbReference type="EMBL" id="JAOTJC010000008">
    <property type="protein sequence ID" value="MCU7554847.1"/>
    <property type="molecule type" value="Genomic_DNA"/>
</dbReference>
<keyword evidence="3 7" id="KW-0547">Nucleotide-binding</keyword>
<dbReference type="EC" id="3.6.1.66" evidence="7"/>
<comment type="catalytic activity">
    <reaction evidence="7">
        <text>dITP + H2O = dIMP + diphosphate + H(+)</text>
        <dbReference type="Rhea" id="RHEA:28342"/>
        <dbReference type="ChEBI" id="CHEBI:15377"/>
        <dbReference type="ChEBI" id="CHEBI:15378"/>
        <dbReference type="ChEBI" id="CHEBI:33019"/>
        <dbReference type="ChEBI" id="CHEBI:61194"/>
        <dbReference type="ChEBI" id="CHEBI:61382"/>
        <dbReference type="EC" id="3.6.1.66"/>
    </reaction>
</comment>
<reference evidence="10" key="1">
    <citation type="submission" date="2023-07" db="EMBL/GenBank/DDBJ databases">
        <title>Study on multiphase classification of strain Alteromonas salexigens isolated from the Yellow Sea.</title>
        <authorList>
            <person name="Sun L."/>
        </authorList>
    </citation>
    <scope>NUCLEOTIDE SEQUENCE [LARGE SCALE GENOMIC DNA]</scope>
    <source>
        <strain evidence="10">ASW11-19</strain>
    </source>
</reference>
<comment type="caution">
    <text evidence="7">Lacks conserved residue(s) required for the propagation of feature annotation.</text>
</comment>
<dbReference type="PANTHER" id="PTHR11067">
    <property type="entry name" value="INOSINE TRIPHOSPHATE PYROPHOSPHATASE/HAM1 PROTEIN"/>
    <property type="match status" value="1"/>
</dbReference>
<feature type="active site" description="Proton acceptor" evidence="7">
    <location>
        <position position="72"/>
    </location>
</feature>